<dbReference type="CDD" id="cd03349">
    <property type="entry name" value="LbH_XAT"/>
    <property type="match status" value="1"/>
</dbReference>
<dbReference type="Gene3D" id="2.160.10.10">
    <property type="entry name" value="Hexapeptide repeat proteins"/>
    <property type="match status" value="1"/>
</dbReference>
<dbReference type="PANTHER" id="PTHR43300:SF11">
    <property type="entry name" value="ACETYLTRANSFERASE RV3034C-RELATED"/>
    <property type="match status" value="1"/>
</dbReference>
<dbReference type="Pfam" id="PF00132">
    <property type="entry name" value="Hexapep"/>
    <property type="match status" value="1"/>
</dbReference>
<dbReference type="EMBL" id="MN740993">
    <property type="protein sequence ID" value="QHU21897.1"/>
    <property type="molecule type" value="Genomic_DNA"/>
</dbReference>
<dbReference type="InterPro" id="IPR011004">
    <property type="entry name" value="Trimer_LpxA-like_sf"/>
</dbReference>
<dbReference type="InterPro" id="IPR050179">
    <property type="entry name" value="Trans_hexapeptide_repeat"/>
</dbReference>
<protein>
    <recommendedName>
        <fullName evidence="2">Acetyltransferase</fullName>
    </recommendedName>
</protein>
<accession>A0A6C0KZ01</accession>
<proteinExistence type="predicted"/>
<organism evidence="1">
    <name type="scientific">viral metagenome</name>
    <dbReference type="NCBI Taxonomy" id="1070528"/>
    <lineage>
        <taxon>unclassified sequences</taxon>
        <taxon>metagenomes</taxon>
        <taxon>organismal metagenomes</taxon>
    </lineage>
</organism>
<evidence type="ECO:0008006" key="2">
    <source>
        <dbReference type="Google" id="ProtNLM"/>
    </source>
</evidence>
<dbReference type="SUPFAM" id="SSF51161">
    <property type="entry name" value="Trimeric LpxA-like enzymes"/>
    <property type="match status" value="1"/>
</dbReference>
<sequence length="175" mass="20137">MPFGKYSYYHKHPEIRYDGKSELYVGKFCSLSPFITIYLGGNHRTDWISTYPFGTEKTGEVFTAINVYERGHPFTKGDVVIGNDVWIADHVSIMSGVKIGDGAVISGYSHVVKDVEPYTIVGGNPARFIRHRFSKEQIDQLLKIKWWDWEDKKINDNLHLICSPNIDVFINEHRV</sequence>
<dbReference type="InterPro" id="IPR001451">
    <property type="entry name" value="Hexapep"/>
</dbReference>
<dbReference type="AlphaFoldDB" id="A0A6C0KZ01"/>
<reference evidence="1" key="1">
    <citation type="journal article" date="2020" name="Nature">
        <title>Giant virus diversity and host interactions through global metagenomics.</title>
        <authorList>
            <person name="Schulz F."/>
            <person name="Roux S."/>
            <person name="Paez-Espino D."/>
            <person name="Jungbluth S."/>
            <person name="Walsh D.A."/>
            <person name="Denef V.J."/>
            <person name="McMahon K.D."/>
            <person name="Konstantinidis K.T."/>
            <person name="Eloe-Fadrosh E.A."/>
            <person name="Kyrpides N.C."/>
            <person name="Woyke T."/>
        </authorList>
    </citation>
    <scope>NUCLEOTIDE SEQUENCE</scope>
    <source>
        <strain evidence="1">GVMAG-S-3300013286-35</strain>
    </source>
</reference>
<dbReference type="PANTHER" id="PTHR43300">
    <property type="entry name" value="ACETYLTRANSFERASE"/>
    <property type="match status" value="1"/>
</dbReference>
<name>A0A6C0KZ01_9ZZZZ</name>
<evidence type="ECO:0000313" key="1">
    <source>
        <dbReference type="EMBL" id="QHU21897.1"/>
    </source>
</evidence>